<protein>
    <recommendedName>
        <fullName evidence="2">HMA domain-containing protein</fullName>
    </recommendedName>
</protein>
<evidence type="ECO:0000259" key="2">
    <source>
        <dbReference type="PROSITE" id="PS50846"/>
    </source>
</evidence>
<reference evidence="3 4" key="1">
    <citation type="submission" date="2018-01" db="EMBL/GenBank/DDBJ databases">
        <title>Arthrobacter sp. nov., from glaciers in China.</title>
        <authorList>
            <person name="Liu Q."/>
            <person name="Xin Y.-H."/>
        </authorList>
    </citation>
    <scope>NUCLEOTIDE SEQUENCE [LARGE SCALE GENOMIC DNA]</scope>
    <source>
        <strain evidence="3 4">HLT2-12-2</strain>
    </source>
</reference>
<dbReference type="InterPro" id="IPR006121">
    <property type="entry name" value="HMA_dom"/>
</dbReference>
<gene>
    <name evidence="3" type="ORF">CVS27_15325</name>
</gene>
<dbReference type="PROSITE" id="PS01047">
    <property type="entry name" value="HMA_1"/>
    <property type="match status" value="1"/>
</dbReference>
<dbReference type="Gene3D" id="3.30.70.100">
    <property type="match status" value="1"/>
</dbReference>
<dbReference type="GO" id="GO:0046872">
    <property type="term" value="F:metal ion binding"/>
    <property type="evidence" value="ECO:0007669"/>
    <property type="project" value="UniProtKB-KW"/>
</dbReference>
<dbReference type="InterPro" id="IPR036163">
    <property type="entry name" value="HMA_dom_sf"/>
</dbReference>
<evidence type="ECO:0000256" key="1">
    <source>
        <dbReference type="ARBA" id="ARBA00022723"/>
    </source>
</evidence>
<dbReference type="SUPFAM" id="SSF55008">
    <property type="entry name" value="HMA, heavy metal-associated domain"/>
    <property type="match status" value="1"/>
</dbReference>
<dbReference type="Proteomes" id="UP000237061">
    <property type="component" value="Unassembled WGS sequence"/>
</dbReference>
<feature type="domain" description="HMA" evidence="2">
    <location>
        <begin position="39"/>
        <end position="105"/>
    </location>
</feature>
<dbReference type="Pfam" id="PF00403">
    <property type="entry name" value="HMA"/>
    <property type="match status" value="1"/>
</dbReference>
<accession>A0A2S3ZTJ3</accession>
<dbReference type="AlphaFoldDB" id="A0A2S3ZTJ3"/>
<keyword evidence="1" id="KW-0479">Metal-binding</keyword>
<keyword evidence="4" id="KW-1185">Reference proteome</keyword>
<dbReference type="RefSeq" id="WP_103466716.1">
    <property type="nucleotide sequence ID" value="NZ_PPXC01000013.1"/>
</dbReference>
<organism evidence="3 4">
    <name type="scientific">Arthrobacter glacialis</name>
    <dbReference type="NCBI Taxonomy" id="1664"/>
    <lineage>
        <taxon>Bacteria</taxon>
        <taxon>Bacillati</taxon>
        <taxon>Actinomycetota</taxon>
        <taxon>Actinomycetes</taxon>
        <taxon>Micrococcales</taxon>
        <taxon>Micrococcaceae</taxon>
        <taxon>Arthrobacter</taxon>
    </lineage>
</organism>
<evidence type="ECO:0000313" key="4">
    <source>
        <dbReference type="Proteomes" id="UP000237061"/>
    </source>
</evidence>
<comment type="caution">
    <text evidence="3">The sequence shown here is derived from an EMBL/GenBank/DDBJ whole genome shotgun (WGS) entry which is preliminary data.</text>
</comment>
<dbReference type="CDD" id="cd00371">
    <property type="entry name" value="HMA"/>
    <property type="match status" value="1"/>
</dbReference>
<dbReference type="EMBL" id="PPXC01000013">
    <property type="protein sequence ID" value="POH72493.1"/>
    <property type="molecule type" value="Genomic_DNA"/>
</dbReference>
<sequence>MCEPDSHTLIELTPVSESTCACCSTETKTAAPASAKDASGTSYRLEGLTCGHCVQRVESAIMAVAGVDSATIDLVVGGASTLTVSGSVTSEEIRAAVAVAGYAVITS</sequence>
<evidence type="ECO:0000313" key="3">
    <source>
        <dbReference type="EMBL" id="POH72493.1"/>
    </source>
</evidence>
<proteinExistence type="predicted"/>
<dbReference type="InterPro" id="IPR017969">
    <property type="entry name" value="Heavy-metal-associated_CS"/>
</dbReference>
<name>A0A2S3ZTJ3_ARTGL</name>
<dbReference type="PROSITE" id="PS50846">
    <property type="entry name" value="HMA_2"/>
    <property type="match status" value="1"/>
</dbReference>